<dbReference type="RefSeq" id="YP_195113.1">
    <property type="nucleotide sequence ID" value="NC_006820.1"/>
</dbReference>
<dbReference type="Pfam" id="PF04965">
    <property type="entry name" value="GPW_gp25"/>
    <property type="match status" value="1"/>
</dbReference>
<sequence>MANFQTFKDLNITFKPHPVTGDLIVKKDDAAIKQAVVNLLLTSKGERPFQPNLGSDIRRLLFEPVDAATAARIGTNIRDTLLNFEPRISVTELEVIANFDENGFDVSLEFEIIGREDFPVVVEFFLERTR</sequence>
<evidence type="ECO:0000313" key="2">
    <source>
        <dbReference type="EMBL" id="CAF34143.1"/>
    </source>
</evidence>
<dbReference type="EMBL" id="AJ630128">
    <property type="protein sequence ID" value="CAF34143.1"/>
    <property type="molecule type" value="Genomic_DNA"/>
</dbReference>
<dbReference type="SUPFAM" id="SSF160719">
    <property type="entry name" value="gpW/gp25-like"/>
    <property type="match status" value="1"/>
</dbReference>
<reference evidence="3" key="4">
    <citation type="submission" date="2015-02" db="EMBL/GenBank/DDBJ databases">
        <authorList>
            <person name="Chooi Y.-H."/>
        </authorList>
    </citation>
    <scope>NUCLEOTIDE SEQUENCE</scope>
</reference>
<evidence type="ECO:0000313" key="3">
    <source>
        <dbReference type="EMBL" id="CFW42205.1"/>
    </source>
</evidence>
<dbReference type="Proteomes" id="UP000246186">
    <property type="component" value="Genome"/>
</dbReference>
<organism evidence="2 4">
    <name type="scientific">Synechococcus phage S-PM2</name>
    <dbReference type="NCBI Taxonomy" id="238854"/>
    <lineage>
        <taxon>Viruses</taxon>
        <taxon>Duplodnaviria</taxon>
        <taxon>Heunggongvirae</taxon>
        <taxon>Uroviricota</taxon>
        <taxon>Caudoviricetes</taxon>
        <taxon>Pantevenvirales</taxon>
        <taxon>Kyanoviridae</taxon>
        <taxon>Nodensvirus</taxon>
        <taxon>Nodensvirus spm2</taxon>
    </lineage>
</organism>
<evidence type="ECO:0000313" key="5">
    <source>
        <dbReference type="Proteomes" id="UP000246186"/>
    </source>
</evidence>
<reference evidence="2 4" key="1">
    <citation type="journal article" date="2004" name="Proc. Natl. Acad. Sci. U.S.A.">
        <title>Genetic organization of the psbAD region in phages infecting marine Synechococcus strains.</title>
        <authorList>
            <person name="Millard A."/>
            <person name="Clokie M.R."/>
            <person name="Shub D.A."/>
            <person name="Mann N.H."/>
        </authorList>
    </citation>
    <scope>NUCLEOTIDE SEQUENCE [LARGE SCALE GENOMIC DNA]</scope>
</reference>
<protein>
    <submittedName>
        <fullName evidence="2">Base plate wedge subunit</fullName>
    </submittedName>
</protein>
<evidence type="ECO:0000259" key="1">
    <source>
        <dbReference type="Pfam" id="PF04965"/>
    </source>
</evidence>
<dbReference type="EMBL" id="LN828717">
    <property type="protein sequence ID" value="CFW42205.1"/>
    <property type="molecule type" value="Genomic_DNA"/>
</dbReference>
<reference evidence="2 4" key="2">
    <citation type="journal article" date="2005" name="J. Bacteriol.">
        <title>The genome of S-PM2, a 'photosynthetic' T4-type bacteriophage that infects marine Synechococcus strains.</title>
        <authorList>
            <person name="Mann N.H."/>
            <person name="Clokie M.R."/>
            <person name="Millard A."/>
            <person name="Cook A."/>
            <person name="Wilson W.H."/>
            <person name="Wheatley P.J."/>
            <person name="Letarov A."/>
            <person name="Krisch H.M."/>
        </authorList>
    </citation>
    <scope>NUCLEOTIDE SEQUENCE</scope>
</reference>
<organismHost>
    <name type="scientific">Synechococcus</name>
    <dbReference type="NCBI Taxonomy" id="1129"/>
</organismHost>
<keyword evidence="4" id="KW-1185">Reference proteome</keyword>
<name>Q5GQU1_BPSYP</name>
<proteinExistence type="predicted"/>
<dbReference type="Gene3D" id="3.10.450.40">
    <property type="match status" value="1"/>
</dbReference>
<dbReference type="InterPro" id="IPR007048">
    <property type="entry name" value="IraD/Gp25-like"/>
</dbReference>
<reference evidence="3 5" key="3">
    <citation type="journal article" date="2015" name="PLoS ONE">
        <title>Spontaneous Deletion of an "ORFanage" Region Facilitates Host Adaptation in a "Photosynthetic" Cyanophage.</title>
        <authorList>
            <person name="Puxty R.J."/>
            <person name="Perez-Sepulveda B."/>
            <person name="Rihtman B."/>
            <person name="Evans D.J."/>
            <person name="Millard A.D."/>
            <person name="Scanlan D.J."/>
        </authorList>
    </citation>
    <scope>NUCLEOTIDE SEQUENCE [LARGE SCALE GENOMIC DNA]</scope>
</reference>
<feature type="domain" description="IraD/Gp25-like" evidence="1">
    <location>
        <begin position="28"/>
        <end position="112"/>
    </location>
</feature>
<dbReference type="GeneID" id="3260499"/>
<gene>
    <name evidence="2" type="primary">gp25</name>
    <name evidence="3" type="ORF">S-PM2d079</name>
    <name evidence="2" type="ORF">S-PM2p079</name>
</gene>
<dbReference type="OrthoDB" id="13602at10239"/>
<accession>Q5GQU1</accession>
<dbReference type="Proteomes" id="UP000000994">
    <property type="component" value="Segment"/>
</dbReference>
<evidence type="ECO:0000313" key="4">
    <source>
        <dbReference type="Proteomes" id="UP000000994"/>
    </source>
</evidence>
<dbReference type="KEGG" id="vg:3260499"/>